<feature type="compositionally biased region" description="Low complexity" evidence="11">
    <location>
        <begin position="1"/>
        <end position="29"/>
    </location>
</feature>
<dbReference type="InterPro" id="IPR036640">
    <property type="entry name" value="ABC1_TM_sf"/>
</dbReference>
<dbReference type="Gene3D" id="1.20.1560.10">
    <property type="entry name" value="ABC transporter type 1, transmembrane domain"/>
    <property type="match status" value="1"/>
</dbReference>
<dbReference type="PROSITE" id="PS50893">
    <property type="entry name" value="ABC_TRANSPORTER_2"/>
    <property type="match status" value="1"/>
</dbReference>
<dbReference type="InterPro" id="IPR039421">
    <property type="entry name" value="Type_1_exporter"/>
</dbReference>
<comment type="similarity">
    <text evidence="10">Belongs to the ABC transporter superfamily. Siderophore-Fe(3+) uptake transporter (SIUT) (TC 3.A.1.21) family.</text>
</comment>
<organism evidence="15 16">
    <name type="scientific">Bifidobacterium mongoliense</name>
    <dbReference type="NCBI Taxonomy" id="518643"/>
    <lineage>
        <taxon>Bacteria</taxon>
        <taxon>Bacillati</taxon>
        <taxon>Actinomycetota</taxon>
        <taxon>Actinomycetes</taxon>
        <taxon>Bifidobacteriales</taxon>
        <taxon>Bifidobacteriaceae</taxon>
        <taxon>Bifidobacterium</taxon>
    </lineage>
</organism>
<dbReference type="SUPFAM" id="SSF52540">
    <property type="entry name" value="P-loop containing nucleoside triphosphate hydrolases"/>
    <property type="match status" value="1"/>
</dbReference>
<dbReference type="GO" id="GO:0005886">
    <property type="term" value="C:plasma membrane"/>
    <property type="evidence" value="ECO:0007669"/>
    <property type="project" value="UniProtKB-SubCell"/>
</dbReference>
<dbReference type="PANTHER" id="PTHR24221:SF654">
    <property type="entry name" value="ATP-BINDING CASSETTE SUB-FAMILY B MEMBER 6"/>
    <property type="match status" value="1"/>
</dbReference>
<sequence length="674" mass="73957">MNSTGDGSANATNAAGNATPGNATPGNATLGNGTRGRQEQHAVARDGPSATTDTATTTGNKKPMALFQLLDFAGGYRWLTYLGCLLSMIHAVFEMLTLVCIWFVMRDLINVAPHWSRATGINRYAWTAFAFAIIAAVCYFFALICTHLSAFRTTSNVRKAALGHLMLLPLVWFSTHPSGETRHIIDGAVEDTHAVMAHRLPDMSAALMTPIAFVVVSFVFDWRMGVACLIPVVLSMLFITIMLTTGAGADFMGRYNAALDRMSKSAVEYVRGIPVVKTFQQTVYSFRSFREAIVEYRDMATKYSFFCQPWQVAQLVAINGTFVFLVPTAIIISANTGNFSEFLADFLFYVVFSTITVVMMTKVMYTSQAFMKADDAMRRINTILQERLLAQVSADRRERPKDSSIVFDNVTFRYQGADADALHDVSFTVPSGSTVALVGPSGSGKSTAASLVPRFWDPDSGSVSIGGADVRRIEEHELMKQVAFVFQNDRLFSESLLDNIRHGRPDASREEVLAAASAAQCDDILAKFPKGIDTIVGEKGVHLSGGECQRIALARAICKQSPIVVLDEATAFADPDNEVRIQNAFEKLVVGKTVLMIAHRLSTVRNADCIVMLRQGRVVEQGTHDELLALHGEYAAMWREYESSISWTVQNDAQAAQQEAVEDTAAKQTEEDQR</sequence>
<comment type="caution">
    <text evidence="15">The sequence shown here is derived from an EMBL/GenBank/DDBJ whole genome shotgun (WGS) entry which is preliminary data.</text>
</comment>
<evidence type="ECO:0000313" key="16">
    <source>
        <dbReference type="Proteomes" id="UP000285266"/>
    </source>
</evidence>
<feature type="transmembrane region" description="Helical" evidence="12">
    <location>
        <begin position="78"/>
        <end position="104"/>
    </location>
</feature>
<feature type="transmembrane region" description="Helical" evidence="12">
    <location>
        <begin position="229"/>
        <end position="252"/>
    </location>
</feature>
<evidence type="ECO:0000259" key="13">
    <source>
        <dbReference type="PROSITE" id="PS50893"/>
    </source>
</evidence>
<feature type="transmembrane region" description="Helical" evidence="12">
    <location>
        <begin position="346"/>
        <end position="365"/>
    </location>
</feature>
<dbReference type="PROSITE" id="PS50929">
    <property type="entry name" value="ABC_TM1F"/>
    <property type="match status" value="1"/>
</dbReference>
<dbReference type="InterPro" id="IPR003439">
    <property type="entry name" value="ABC_transporter-like_ATP-bd"/>
</dbReference>
<keyword evidence="6" id="KW-0547">Nucleotide-binding</keyword>
<keyword evidence="3" id="KW-1003">Cell membrane</keyword>
<dbReference type="InterPro" id="IPR011527">
    <property type="entry name" value="ABC1_TM_dom"/>
</dbReference>
<dbReference type="SUPFAM" id="SSF90123">
    <property type="entry name" value="ABC transporter transmembrane region"/>
    <property type="match status" value="1"/>
</dbReference>
<keyword evidence="2" id="KW-0813">Transport</keyword>
<feature type="domain" description="ABC transmembrane type-1" evidence="14">
    <location>
        <begin position="82"/>
        <end position="326"/>
    </location>
</feature>
<keyword evidence="7 15" id="KW-0067">ATP-binding</keyword>
<feature type="transmembrane region" description="Helical" evidence="12">
    <location>
        <begin position="205"/>
        <end position="223"/>
    </location>
</feature>
<evidence type="ECO:0000313" key="15">
    <source>
        <dbReference type="EMBL" id="ROT87607.1"/>
    </source>
</evidence>
<evidence type="ECO:0000256" key="1">
    <source>
        <dbReference type="ARBA" id="ARBA00004429"/>
    </source>
</evidence>
<dbReference type="PANTHER" id="PTHR24221">
    <property type="entry name" value="ATP-BINDING CASSETTE SUB-FAMILY B"/>
    <property type="match status" value="1"/>
</dbReference>
<feature type="domain" description="ABC transporter" evidence="13">
    <location>
        <begin position="405"/>
        <end position="640"/>
    </location>
</feature>
<feature type="region of interest" description="Disordered" evidence="11">
    <location>
        <begin position="652"/>
        <end position="674"/>
    </location>
</feature>
<evidence type="ECO:0000256" key="9">
    <source>
        <dbReference type="ARBA" id="ARBA00023136"/>
    </source>
</evidence>
<evidence type="ECO:0000256" key="3">
    <source>
        <dbReference type="ARBA" id="ARBA00022475"/>
    </source>
</evidence>
<dbReference type="InterPro" id="IPR003593">
    <property type="entry name" value="AAA+_ATPase"/>
</dbReference>
<gene>
    <name evidence="15" type="ORF">BMONG18_0147</name>
</gene>
<dbReference type="Pfam" id="PF00005">
    <property type="entry name" value="ABC_tran"/>
    <property type="match status" value="1"/>
</dbReference>
<dbReference type="Proteomes" id="UP000285266">
    <property type="component" value="Unassembled WGS sequence"/>
</dbReference>
<feature type="transmembrane region" description="Helical" evidence="12">
    <location>
        <begin position="312"/>
        <end position="334"/>
    </location>
</feature>
<dbReference type="PROSITE" id="PS00211">
    <property type="entry name" value="ABC_TRANSPORTER_1"/>
    <property type="match status" value="1"/>
</dbReference>
<dbReference type="SMART" id="SM00382">
    <property type="entry name" value="AAA"/>
    <property type="match status" value="1"/>
</dbReference>
<dbReference type="InterPro" id="IPR027417">
    <property type="entry name" value="P-loop_NTPase"/>
</dbReference>
<keyword evidence="4" id="KW-0997">Cell inner membrane</keyword>
<evidence type="ECO:0000256" key="12">
    <source>
        <dbReference type="SAM" id="Phobius"/>
    </source>
</evidence>
<dbReference type="InterPro" id="IPR017871">
    <property type="entry name" value="ABC_transporter-like_CS"/>
</dbReference>
<name>A0A423UFZ4_9BIFI</name>
<evidence type="ECO:0000259" key="14">
    <source>
        <dbReference type="PROSITE" id="PS50929"/>
    </source>
</evidence>
<comment type="subcellular location">
    <subcellularLocation>
        <location evidence="1">Cell inner membrane</location>
        <topology evidence="1">Multi-pass membrane protein</topology>
    </subcellularLocation>
</comment>
<dbReference type="Pfam" id="PF00664">
    <property type="entry name" value="ABC_membrane"/>
    <property type="match status" value="1"/>
</dbReference>
<dbReference type="GO" id="GO:0016887">
    <property type="term" value="F:ATP hydrolysis activity"/>
    <property type="evidence" value="ECO:0007669"/>
    <property type="project" value="InterPro"/>
</dbReference>
<evidence type="ECO:0000256" key="6">
    <source>
        <dbReference type="ARBA" id="ARBA00022741"/>
    </source>
</evidence>
<evidence type="ECO:0000256" key="5">
    <source>
        <dbReference type="ARBA" id="ARBA00022692"/>
    </source>
</evidence>
<keyword evidence="9 12" id="KW-0472">Membrane</keyword>
<feature type="transmembrane region" description="Helical" evidence="12">
    <location>
        <begin position="124"/>
        <end position="150"/>
    </location>
</feature>
<evidence type="ECO:0000256" key="8">
    <source>
        <dbReference type="ARBA" id="ARBA00022989"/>
    </source>
</evidence>
<evidence type="ECO:0000256" key="4">
    <source>
        <dbReference type="ARBA" id="ARBA00022519"/>
    </source>
</evidence>
<dbReference type="GO" id="GO:0005524">
    <property type="term" value="F:ATP binding"/>
    <property type="evidence" value="ECO:0007669"/>
    <property type="project" value="UniProtKB-KW"/>
</dbReference>
<protein>
    <submittedName>
        <fullName evidence="15">ABC transporter ATP-binding protein</fullName>
    </submittedName>
</protein>
<reference evidence="15 16" key="1">
    <citation type="submission" date="2018-07" db="EMBL/GenBank/DDBJ databases">
        <title>The role of parmesan cheese in vectoring bovine microbiota.</title>
        <authorList>
            <person name="Lugli G.A."/>
            <person name="Milani C."/>
        </authorList>
    </citation>
    <scope>NUCLEOTIDE SEQUENCE [LARGE SCALE GENOMIC DNA]</scope>
    <source>
        <strain evidence="15 16">BMONG18</strain>
    </source>
</reference>
<dbReference type="EMBL" id="QRAJ01000001">
    <property type="protein sequence ID" value="ROT87607.1"/>
    <property type="molecule type" value="Genomic_DNA"/>
</dbReference>
<feature type="compositionally biased region" description="Basic and acidic residues" evidence="11">
    <location>
        <begin position="664"/>
        <end position="674"/>
    </location>
</feature>
<evidence type="ECO:0000256" key="7">
    <source>
        <dbReference type="ARBA" id="ARBA00022840"/>
    </source>
</evidence>
<dbReference type="Gene3D" id="3.40.50.300">
    <property type="entry name" value="P-loop containing nucleotide triphosphate hydrolases"/>
    <property type="match status" value="1"/>
</dbReference>
<evidence type="ECO:0000256" key="11">
    <source>
        <dbReference type="SAM" id="MobiDB-lite"/>
    </source>
</evidence>
<accession>A0A423UFZ4</accession>
<evidence type="ECO:0000256" key="10">
    <source>
        <dbReference type="ARBA" id="ARBA00023455"/>
    </source>
</evidence>
<evidence type="ECO:0000256" key="2">
    <source>
        <dbReference type="ARBA" id="ARBA00022448"/>
    </source>
</evidence>
<proteinExistence type="inferred from homology"/>
<dbReference type="GO" id="GO:0140359">
    <property type="term" value="F:ABC-type transporter activity"/>
    <property type="evidence" value="ECO:0007669"/>
    <property type="project" value="InterPro"/>
</dbReference>
<keyword evidence="8 12" id="KW-1133">Transmembrane helix</keyword>
<feature type="region of interest" description="Disordered" evidence="11">
    <location>
        <begin position="1"/>
        <end position="57"/>
    </location>
</feature>
<keyword evidence="5 12" id="KW-0812">Transmembrane</keyword>
<dbReference type="FunFam" id="3.40.50.300:FF:000221">
    <property type="entry name" value="Multidrug ABC transporter ATP-binding protein"/>
    <property type="match status" value="1"/>
</dbReference>
<dbReference type="AlphaFoldDB" id="A0A423UFZ4"/>